<accession>A0A834RHU2</accession>
<dbReference type="EnsemblMetazoa" id="SSS_4571s_mrna">
    <property type="protein sequence ID" value="KAF7496460.1"/>
    <property type="gene ID" value="SSS_4571"/>
</dbReference>
<gene>
    <name evidence="4" type="ORF">SSS_4571</name>
</gene>
<dbReference type="Gene3D" id="3.30.710.10">
    <property type="entry name" value="Potassium Channel Kv1.1, Chain A"/>
    <property type="match status" value="1"/>
</dbReference>
<dbReference type="PANTHER" id="PTHR23110:SF109">
    <property type="entry name" value="FI07618P-RELATED"/>
    <property type="match status" value="1"/>
</dbReference>
<dbReference type="AlphaFoldDB" id="A0A834RHU2"/>
<dbReference type="InterPro" id="IPR000210">
    <property type="entry name" value="BTB/POZ_dom"/>
</dbReference>
<reference evidence="5" key="3">
    <citation type="submission" date="2022-06" db="UniProtKB">
        <authorList>
            <consortium name="EnsemblMetazoa"/>
        </authorList>
    </citation>
    <scope>IDENTIFICATION</scope>
</reference>
<dbReference type="GO" id="GO:0005634">
    <property type="term" value="C:nucleus"/>
    <property type="evidence" value="ECO:0007669"/>
    <property type="project" value="TreeGrafter"/>
</dbReference>
<sequence>MEPTNSLVLEQSISHNTINTDECYSDDMISHEVRASISNKINGRAENGYQVIRLNHPNKIAQDLETMLYEEMLCDVIIICNGQSVKAHRVILASCSTYFKEIFSSIPLNFNPIVFLKNFTNEDLNDILEFVYKGQLVVPSHRLQSLIESAKSLGVVGLATLRLNHLDCDSIVEKNRVNNFEENKIGSIDSTQNDSEDIRTSAIMPIKPTAYSGKKRGRKRKITNHFSGRDEIITSAQSVVNERPKPGSSTSLEYKKKIFINSESEVDGTIKSEVNLNSTEGVLVRKSLNDHYPLKKQHFELKQDIVAESKSQSSSNVVSSSETESRKIVAKSIIQKEESCDSSNGNSCQNASFLINKQQPALITKRNLVEMNSSKASGSKITKTKLRSWSQQIMAKNLTSSSLLNFCDNKDQSHSIDQNNFAGTDEQSSLVRITTEIDSNRKSEPDSDKLTTRGRGRGRPKKLACVPRLAPLSNLKESNFVNDLRHLKDNLSGIMNSSSIKRGRGRPPLYQRDPSITSAILSKPGAYFSPDSSCIKVDLDGGYLDQTEIGLSQNVPSIANFYPQQNSQKL</sequence>
<feature type="domain" description="BTB" evidence="3">
    <location>
        <begin position="74"/>
        <end position="140"/>
    </location>
</feature>
<dbReference type="Proteomes" id="UP000070412">
    <property type="component" value="Unassembled WGS sequence"/>
</dbReference>
<reference evidence="4" key="2">
    <citation type="submission" date="2020-01" db="EMBL/GenBank/DDBJ databases">
        <authorList>
            <person name="Korhonen P.K.K."/>
            <person name="Guangxu M.G."/>
            <person name="Wang T.W."/>
            <person name="Stroehlein A.J.S."/>
            <person name="Young N.D."/>
            <person name="Ang C.-S.A."/>
            <person name="Fernando D.W.F."/>
            <person name="Lu H.L."/>
            <person name="Taylor S.T."/>
            <person name="Ehtesham M.E.M."/>
            <person name="Najaraj S.H.N."/>
            <person name="Harsha G.H.G."/>
            <person name="Madugundu A.M."/>
            <person name="Renuse S.R."/>
            <person name="Holt D.H."/>
            <person name="Pandey A.P."/>
            <person name="Papenfuss A.P."/>
            <person name="Gasser R.B.G."/>
            <person name="Fischer K.F."/>
        </authorList>
    </citation>
    <scope>NUCLEOTIDE SEQUENCE</scope>
    <source>
        <strain evidence="4">SSS_KF_BRIS2020</strain>
    </source>
</reference>
<keyword evidence="1" id="KW-0539">Nucleus</keyword>
<dbReference type="EMBL" id="WVUK01000007">
    <property type="protein sequence ID" value="KAF7496460.1"/>
    <property type="molecule type" value="Genomic_DNA"/>
</dbReference>
<dbReference type="InterPro" id="IPR051095">
    <property type="entry name" value="Dros_DevTransReg"/>
</dbReference>
<protein>
    <submittedName>
        <fullName evidence="4">Protein jim lovell</fullName>
    </submittedName>
</protein>
<dbReference type="CDD" id="cd18315">
    <property type="entry name" value="BTB_POZ_BAB-like"/>
    <property type="match status" value="1"/>
</dbReference>
<name>A0A834RHU2_SARSC</name>
<dbReference type="PANTHER" id="PTHR23110">
    <property type="entry name" value="BTB DOMAIN TRANSCRIPTION FACTOR"/>
    <property type="match status" value="1"/>
</dbReference>
<feature type="region of interest" description="Disordered" evidence="2">
    <location>
        <begin position="436"/>
        <end position="461"/>
    </location>
</feature>
<feature type="compositionally biased region" description="Basic residues" evidence="2">
    <location>
        <begin position="452"/>
        <end position="461"/>
    </location>
</feature>
<evidence type="ECO:0000313" key="4">
    <source>
        <dbReference type="EMBL" id="KAF7496460.1"/>
    </source>
</evidence>
<proteinExistence type="predicted"/>
<organism evidence="4">
    <name type="scientific">Sarcoptes scabiei</name>
    <name type="common">Itch mite</name>
    <name type="synonym">Acarus scabiei</name>
    <dbReference type="NCBI Taxonomy" id="52283"/>
    <lineage>
        <taxon>Eukaryota</taxon>
        <taxon>Metazoa</taxon>
        <taxon>Ecdysozoa</taxon>
        <taxon>Arthropoda</taxon>
        <taxon>Chelicerata</taxon>
        <taxon>Arachnida</taxon>
        <taxon>Acari</taxon>
        <taxon>Acariformes</taxon>
        <taxon>Sarcoptiformes</taxon>
        <taxon>Astigmata</taxon>
        <taxon>Psoroptidia</taxon>
        <taxon>Sarcoptoidea</taxon>
        <taxon>Sarcoptidae</taxon>
        <taxon>Sarcoptinae</taxon>
        <taxon>Sarcoptes</taxon>
    </lineage>
</organism>
<dbReference type="SMART" id="SM00225">
    <property type="entry name" value="BTB"/>
    <property type="match status" value="1"/>
</dbReference>
<evidence type="ECO:0000313" key="6">
    <source>
        <dbReference type="Proteomes" id="UP000070412"/>
    </source>
</evidence>
<dbReference type="Pfam" id="PF00651">
    <property type="entry name" value="BTB"/>
    <property type="match status" value="1"/>
</dbReference>
<dbReference type="PROSITE" id="PS50097">
    <property type="entry name" value="BTB"/>
    <property type="match status" value="1"/>
</dbReference>
<reference evidence="6" key="1">
    <citation type="journal article" date="2020" name="PLoS Negl. Trop. Dis.">
        <title>High-quality nuclear genome for Sarcoptes scabiei-A critical resource for a neglected parasite.</title>
        <authorList>
            <person name="Korhonen P.K."/>
            <person name="Gasser R.B."/>
            <person name="Ma G."/>
            <person name="Wang T."/>
            <person name="Stroehlein A.J."/>
            <person name="Young N.D."/>
            <person name="Ang C.S."/>
            <person name="Fernando D.D."/>
            <person name="Lu H.C."/>
            <person name="Taylor S."/>
            <person name="Reynolds S.L."/>
            <person name="Mofiz E."/>
            <person name="Najaraj S.H."/>
            <person name="Gowda H."/>
            <person name="Madugundu A."/>
            <person name="Renuse S."/>
            <person name="Holt D."/>
            <person name="Pandey A."/>
            <person name="Papenfuss A.T."/>
            <person name="Fischer K."/>
        </authorList>
    </citation>
    <scope>NUCLEOTIDE SEQUENCE [LARGE SCALE GENOMIC DNA]</scope>
</reference>
<evidence type="ECO:0000313" key="5">
    <source>
        <dbReference type="EnsemblMetazoa" id="KAF7496460.1"/>
    </source>
</evidence>
<feature type="compositionally biased region" description="Basic and acidic residues" evidence="2">
    <location>
        <begin position="438"/>
        <end position="451"/>
    </location>
</feature>
<dbReference type="GO" id="GO:0006357">
    <property type="term" value="P:regulation of transcription by RNA polymerase II"/>
    <property type="evidence" value="ECO:0007669"/>
    <property type="project" value="TreeGrafter"/>
</dbReference>
<keyword evidence="6" id="KW-1185">Reference proteome</keyword>
<evidence type="ECO:0000256" key="2">
    <source>
        <dbReference type="SAM" id="MobiDB-lite"/>
    </source>
</evidence>
<dbReference type="InterPro" id="IPR011333">
    <property type="entry name" value="SKP1/BTB/POZ_sf"/>
</dbReference>
<dbReference type="OrthoDB" id="6508661at2759"/>
<dbReference type="SUPFAM" id="SSF54695">
    <property type="entry name" value="POZ domain"/>
    <property type="match status" value="1"/>
</dbReference>
<evidence type="ECO:0000259" key="3">
    <source>
        <dbReference type="PROSITE" id="PS50097"/>
    </source>
</evidence>
<evidence type="ECO:0000256" key="1">
    <source>
        <dbReference type="ARBA" id="ARBA00023242"/>
    </source>
</evidence>